<dbReference type="FunFam" id="2.60.40.10:FF:000774">
    <property type="entry name" value="Hepatitis A virus cellular receptor 1"/>
    <property type="match status" value="2"/>
</dbReference>
<evidence type="ECO:0000259" key="12">
    <source>
        <dbReference type="PROSITE" id="PS50835"/>
    </source>
</evidence>
<dbReference type="GO" id="GO:0001786">
    <property type="term" value="F:phosphatidylserine binding"/>
    <property type="evidence" value="ECO:0000318"/>
    <property type="project" value="GO_Central"/>
</dbReference>
<gene>
    <name evidence="13" type="primary">TIMD4</name>
</gene>
<feature type="transmembrane region" description="Helical" evidence="11">
    <location>
        <begin position="616"/>
        <end position="642"/>
    </location>
</feature>
<dbReference type="OrthoDB" id="8447307at2759"/>
<evidence type="ECO:0000313" key="13">
    <source>
        <dbReference type="Ensembl" id="ENSGALP00010024524.1"/>
    </source>
</evidence>
<evidence type="ECO:0000256" key="3">
    <source>
        <dbReference type="ARBA" id="ARBA00022729"/>
    </source>
</evidence>
<dbReference type="InterPro" id="IPR013106">
    <property type="entry name" value="Ig_V-set"/>
</dbReference>
<evidence type="ECO:0000256" key="11">
    <source>
        <dbReference type="SAM" id="Phobius"/>
    </source>
</evidence>
<evidence type="ECO:0000256" key="10">
    <source>
        <dbReference type="SAM" id="MobiDB-lite"/>
    </source>
</evidence>
<dbReference type="InterPro" id="IPR013783">
    <property type="entry name" value="Ig-like_fold"/>
</dbReference>
<dbReference type="Gene3D" id="2.60.40.10">
    <property type="entry name" value="Immunoglobulins"/>
    <property type="match status" value="2"/>
</dbReference>
<keyword evidence="14" id="KW-1185">Reference proteome</keyword>
<dbReference type="SMART" id="SM00409">
    <property type="entry name" value="IG"/>
    <property type="match status" value="2"/>
</dbReference>
<dbReference type="InterPro" id="IPR007110">
    <property type="entry name" value="Ig-like_dom"/>
</dbReference>
<dbReference type="InterPro" id="IPR036179">
    <property type="entry name" value="Ig-like_dom_sf"/>
</dbReference>
<comment type="subcellular location">
    <subcellularLocation>
        <location evidence="1">Membrane</location>
        <topology evidence="1">Single-pass type I membrane protein</topology>
    </subcellularLocation>
</comment>
<dbReference type="PANTHER" id="PTHR46608:SF3">
    <property type="entry name" value="T-CELL IMMUNOGLOBULIN AND MUCIN DOMAIN-CONTAINING PROTEIN 4"/>
    <property type="match status" value="1"/>
</dbReference>
<dbReference type="Ensembl" id="ENSGALT00010041916.1">
    <property type="protein sequence ID" value="ENSGALP00010024524.1"/>
    <property type="gene ID" value="ENSGALG00010017367.1"/>
</dbReference>
<sequence>MVVPRSGSWKGRGRGHLSGRQKQLWYVKSGNGETKLQLSSLSIFYGSYKVCFSLLPLTDLGSPSAKMSHFVLFHWIVIQTFIVHTMSETVVQGVIGQPVTLPCSYRVAREKDISDMCWGRGPCPNSKCNGKLLHTTGNRVTFRTSQRYNLQGYISYGDVSLTIQEVKAEDAGTYCCRVEIPGWFNDIKKNIQLAVLEAPSVKKKPKKNDSKTTKLPIKTTFAPQTTSGLQGTVRTAVFLTTTVPTAAPATTESPRVTTVYFPPVFDETASGTYLEKMVSTSALQEFSSSFQAADMRTEGDGFFYSTELIPLPEATALPEPTTLQTPKLTLGPSAMNTASETVVRGVIGQPVTLPCSYQVAQEKDISDMCWGRGPCPHSKCNGKLLHTTGSEVTFRTSQRYNLQGYISYGDVSLTIQEVKAEDAGTYCCRVEIPGWFNDIKKNIQLVVLEAPPLMTTTTGKALTSPNHFRTTTFALQETSDLQATTWTAVPTVAPTTTGSPPTFDETTSDNVMEEVMTISALPDFSTNFETSDAWIEGEPVFCATQPEVTTEFPSIHLTTDRTEEANSSLLTDDVPTVATALPEPTTLQTPKLTLGPSETSVSSDSNTEKTGMKLSFPISTILTVSLIGISIILMLIVLSLLWKRRHTRKFILKSLRPAEDLEKVFSGSEGENNLFVL</sequence>
<proteinExistence type="evidence at protein level"/>
<keyword evidence="6" id="KW-1015">Disulfide bond</keyword>
<evidence type="ECO:0000256" key="1">
    <source>
        <dbReference type="ARBA" id="ARBA00004479"/>
    </source>
</evidence>
<dbReference type="GO" id="GO:0060097">
    <property type="term" value="P:cytoskeletal rearrangement involved in phagocytosis, engulfment"/>
    <property type="evidence" value="ECO:0000318"/>
    <property type="project" value="GO_Central"/>
</dbReference>
<feature type="region of interest" description="Disordered" evidence="10">
    <location>
        <begin position="582"/>
        <end position="608"/>
    </location>
</feature>
<name>A0A8V0Z0T6_CHICK</name>
<organism evidence="13 14">
    <name type="scientific">Gallus gallus</name>
    <name type="common">Chicken</name>
    <dbReference type="NCBI Taxonomy" id="9031"/>
    <lineage>
        <taxon>Eukaryota</taxon>
        <taxon>Metazoa</taxon>
        <taxon>Chordata</taxon>
        <taxon>Craniata</taxon>
        <taxon>Vertebrata</taxon>
        <taxon>Euteleostomi</taxon>
        <taxon>Archelosauria</taxon>
        <taxon>Archosauria</taxon>
        <taxon>Dinosauria</taxon>
        <taxon>Saurischia</taxon>
        <taxon>Theropoda</taxon>
        <taxon>Coelurosauria</taxon>
        <taxon>Aves</taxon>
        <taxon>Neognathae</taxon>
        <taxon>Galloanserae</taxon>
        <taxon>Galliformes</taxon>
        <taxon>Phasianidae</taxon>
        <taxon>Phasianinae</taxon>
        <taxon>Gallus</taxon>
    </lineage>
</organism>
<dbReference type="InterPro" id="IPR003599">
    <property type="entry name" value="Ig_sub"/>
</dbReference>
<evidence type="ECO:0000313" key="14">
    <source>
        <dbReference type="Proteomes" id="UP000000539"/>
    </source>
</evidence>
<dbReference type="GO" id="GO:0016020">
    <property type="term" value="C:membrane"/>
    <property type="evidence" value="ECO:0007669"/>
    <property type="project" value="UniProtKB-SubCell"/>
</dbReference>
<evidence type="ECO:0000256" key="6">
    <source>
        <dbReference type="ARBA" id="ARBA00023157"/>
    </source>
</evidence>
<evidence type="ECO:0007829" key="15">
    <source>
        <dbReference type="PeptideAtlas" id="A0A8V0Z0T6"/>
    </source>
</evidence>
<dbReference type="Pfam" id="PF07686">
    <property type="entry name" value="V-set"/>
    <property type="match status" value="2"/>
</dbReference>
<keyword evidence="5 11" id="KW-0472">Membrane</keyword>
<feature type="domain" description="Ig-like" evidence="12">
    <location>
        <begin position="96"/>
        <end position="179"/>
    </location>
</feature>
<dbReference type="PROSITE" id="PS50835">
    <property type="entry name" value="IG_LIKE"/>
    <property type="match status" value="2"/>
</dbReference>
<evidence type="ECO:0000256" key="4">
    <source>
        <dbReference type="ARBA" id="ARBA00022989"/>
    </source>
</evidence>
<keyword evidence="4 11" id="KW-1133">Transmembrane helix</keyword>
<keyword evidence="2 11" id="KW-0812">Transmembrane</keyword>
<reference evidence="13" key="1">
    <citation type="submission" date="2020-11" db="EMBL/GenBank/DDBJ databases">
        <title>Gallus gallus (Chicken) genome, bGalGal1, GRCg7b, maternal haplotype autosomes + Z &amp; W.</title>
        <authorList>
            <person name="Warren W."/>
            <person name="Formenti G."/>
            <person name="Fedrigo O."/>
            <person name="Haase B."/>
            <person name="Mountcastle J."/>
            <person name="Balacco J."/>
            <person name="Tracey A."/>
            <person name="Schneider V."/>
            <person name="Okimoto R."/>
            <person name="Cheng H."/>
            <person name="Hawken R."/>
            <person name="Howe K."/>
            <person name="Jarvis E.D."/>
        </authorList>
    </citation>
    <scope>NUCLEOTIDE SEQUENCE [LARGE SCALE GENOMIC DNA]</scope>
    <source>
        <strain evidence="13">Broiler</strain>
    </source>
</reference>
<evidence type="ECO:0000256" key="7">
    <source>
        <dbReference type="ARBA" id="ARBA00023180"/>
    </source>
</evidence>
<dbReference type="SMART" id="SM00406">
    <property type="entry name" value="IGv"/>
    <property type="match status" value="2"/>
</dbReference>
<feature type="domain" description="Ig-like" evidence="12">
    <location>
        <begin position="326"/>
        <end position="431"/>
    </location>
</feature>
<accession>A0A8V0Z0T6</accession>
<evidence type="ECO:0000256" key="5">
    <source>
        <dbReference type="ARBA" id="ARBA00023136"/>
    </source>
</evidence>
<dbReference type="GeneTree" id="ENSGT00940000163509"/>
<dbReference type="AlphaFoldDB" id="A0A8V0Z0T6"/>
<dbReference type="SUPFAM" id="SSF48726">
    <property type="entry name" value="Immunoglobulin"/>
    <property type="match status" value="2"/>
</dbReference>
<evidence type="ECO:0000256" key="2">
    <source>
        <dbReference type="ARBA" id="ARBA00022692"/>
    </source>
</evidence>
<protein>
    <submittedName>
        <fullName evidence="13">T cell immunoglobulin and mucin domain containing 4</fullName>
    </submittedName>
</protein>
<keyword evidence="3" id="KW-0732">Signal</keyword>
<reference evidence="13" key="2">
    <citation type="submission" date="2025-08" db="UniProtKB">
        <authorList>
            <consortium name="Ensembl"/>
        </authorList>
    </citation>
    <scope>IDENTIFICATION</scope>
    <source>
        <strain evidence="13">broiler</strain>
    </source>
</reference>
<comment type="similarity">
    <text evidence="9">Belongs to the immunoglobulin superfamily. TIM family.</text>
</comment>
<reference evidence="13" key="3">
    <citation type="submission" date="2025-09" db="UniProtKB">
        <authorList>
            <consortium name="Ensembl"/>
        </authorList>
    </citation>
    <scope>IDENTIFICATION</scope>
    <source>
        <strain evidence="13">broiler</strain>
    </source>
</reference>
<dbReference type="PANTHER" id="PTHR46608">
    <property type="entry name" value="T-CELL IMMUNOGLOBULIN AND MUCIN DOMAIN-CONTAINING PROTEIN 4"/>
    <property type="match status" value="1"/>
</dbReference>
<keyword evidence="7" id="KW-0325">Glycoprotein</keyword>
<dbReference type="GO" id="GO:0043277">
    <property type="term" value="P:apoptotic cell clearance"/>
    <property type="evidence" value="ECO:0000318"/>
    <property type="project" value="GO_Central"/>
</dbReference>
<evidence type="ECO:0000256" key="8">
    <source>
        <dbReference type="ARBA" id="ARBA00023319"/>
    </source>
</evidence>
<evidence type="ECO:0000256" key="9">
    <source>
        <dbReference type="ARBA" id="ARBA00038203"/>
    </source>
</evidence>
<keyword evidence="8" id="KW-0393">Immunoglobulin domain</keyword>
<feature type="compositionally biased region" description="Polar residues" evidence="10">
    <location>
        <begin position="585"/>
        <end position="605"/>
    </location>
</feature>
<keyword evidence="15" id="KW-1267">Proteomics identification</keyword>
<dbReference type="Proteomes" id="UP000000539">
    <property type="component" value="Chromosome 13"/>
</dbReference>